<sequence length="85" mass="9097">MVQASLPVRLMRLGLGVAVLWLAFWGVGPRVVASVPALAHYGAVQDVYGIRSGALYYNDVDATQAAENNSRDSWRFTPQGPAHGG</sequence>
<name>A0A0H3A9C2_NITV4</name>
<dbReference type="HOGENOM" id="CLU_2507313_0_0_7"/>
<dbReference type="EMBL" id="CP000527">
    <property type="protein sequence ID" value="ABM28119.1"/>
    <property type="molecule type" value="Genomic_DNA"/>
</dbReference>
<evidence type="ECO:0000313" key="2">
    <source>
        <dbReference type="Proteomes" id="UP000009173"/>
    </source>
</evidence>
<dbReference type="RefSeq" id="WP_010939409.1">
    <property type="nucleotide sequence ID" value="NC_008751.1"/>
</dbReference>
<organism evidence="1 2">
    <name type="scientific">Nitratidesulfovibrio vulgaris (strain DP4)</name>
    <name type="common">Desulfovibrio vulgaris</name>
    <dbReference type="NCBI Taxonomy" id="391774"/>
    <lineage>
        <taxon>Bacteria</taxon>
        <taxon>Pseudomonadati</taxon>
        <taxon>Thermodesulfobacteriota</taxon>
        <taxon>Desulfovibrionia</taxon>
        <taxon>Desulfovibrionales</taxon>
        <taxon>Desulfovibrionaceae</taxon>
        <taxon>Nitratidesulfovibrio</taxon>
    </lineage>
</organism>
<accession>A0A0H3A9C2</accession>
<evidence type="ECO:0000313" key="1">
    <source>
        <dbReference type="EMBL" id="ABM28119.1"/>
    </source>
</evidence>
<reference evidence="2" key="1">
    <citation type="journal article" date="2009" name="Environ. Microbiol.">
        <title>Contribution of mobile genetic elements to Desulfovibrio vulgaris genome plasticity.</title>
        <authorList>
            <person name="Walker C.B."/>
            <person name="Stolyar S."/>
            <person name="Chivian D."/>
            <person name="Pinel N."/>
            <person name="Gabster J.A."/>
            <person name="Dehal P.S."/>
            <person name="He Z."/>
            <person name="Yang Z.K."/>
            <person name="Yen H.C."/>
            <person name="Zhou J."/>
            <person name="Wall J.D."/>
            <person name="Hazen T.C."/>
            <person name="Arkin A.P."/>
            <person name="Stahl D.A."/>
        </authorList>
    </citation>
    <scope>NUCLEOTIDE SEQUENCE [LARGE SCALE GENOMIC DNA]</scope>
    <source>
        <strain evidence="2">DP4</strain>
    </source>
</reference>
<protein>
    <submittedName>
        <fullName evidence="1">Uncharacterized protein</fullName>
    </submittedName>
</protein>
<dbReference type="Proteomes" id="UP000009173">
    <property type="component" value="Chromosome"/>
</dbReference>
<proteinExistence type="predicted"/>
<dbReference type="KEGG" id="dvl:Dvul_1099"/>
<dbReference type="AlphaFoldDB" id="A0A0H3A9C2"/>
<gene>
    <name evidence="1" type="ordered locus">Dvul_1099</name>
</gene>